<protein>
    <recommendedName>
        <fullName evidence="5">DUF3300 domain-containing protein</fullName>
    </recommendedName>
</protein>
<gene>
    <name evidence="3" type="ORF">EVA69_01265</name>
</gene>
<proteinExistence type="predicted"/>
<feature type="signal peptide" evidence="2">
    <location>
        <begin position="1"/>
        <end position="25"/>
    </location>
</feature>
<dbReference type="AlphaFoldDB" id="A0A520S622"/>
<keyword evidence="2" id="KW-0732">Signal</keyword>
<dbReference type="Proteomes" id="UP000320404">
    <property type="component" value="Unassembled WGS sequence"/>
</dbReference>
<evidence type="ECO:0000313" key="4">
    <source>
        <dbReference type="Proteomes" id="UP000320404"/>
    </source>
</evidence>
<reference evidence="3 4" key="1">
    <citation type="submission" date="2019-02" db="EMBL/GenBank/DDBJ databases">
        <title>Prokaryotic population dynamics and viral predation in marine succession experiment using metagenomics: the confinement effect.</title>
        <authorList>
            <person name="Haro-Moreno J.M."/>
            <person name="Rodriguez-Valera F."/>
            <person name="Lopez-Perez M."/>
        </authorList>
    </citation>
    <scope>NUCLEOTIDE SEQUENCE [LARGE SCALE GENOMIC DNA]</scope>
    <source>
        <strain evidence="3">MED-G158</strain>
    </source>
</reference>
<feature type="chain" id="PRO_5022097868" description="DUF3300 domain-containing protein" evidence="2">
    <location>
        <begin position="26"/>
        <end position="204"/>
    </location>
</feature>
<comment type="caution">
    <text evidence="3">The sequence shown here is derived from an EMBL/GenBank/DDBJ whole genome shotgun (WGS) entry which is preliminary data.</text>
</comment>
<feature type="compositionally biased region" description="Basic and acidic residues" evidence="1">
    <location>
        <begin position="141"/>
        <end position="192"/>
    </location>
</feature>
<name>A0A520S622_9GAMM</name>
<evidence type="ECO:0008006" key="5">
    <source>
        <dbReference type="Google" id="ProtNLM"/>
    </source>
</evidence>
<evidence type="ECO:0000256" key="2">
    <source>
        <dbReference type="SAM" id="SignalP"/>
    </source>
</evidence>
<sequence length="204" mass="23714">MKTTLYGHLASALLVLALIPAPAQADDRGFRDRGNSGAWRLGERHRDGYAIYRGGYRVPGSAIAVADGWVLGSKRESGGFAIYRWNGRDWDQAPGGAVEIGGSYRRPWVINNRGQRFTWNGYDWNRDFAGAGRGFGFNNRGVDRGFRQDRHNPFRGSDFKRRQPDRNFRDRNRGNRSGSFDRRQRDRIDRRQRGDYRNRFRRNW</sequence>
<dbReference type="EMBL" id="SHAH01000009">
    <property type="protein sequence ID" value="RZO77932.1"/>
    <property type="molecule type" value="Genomic_DNA"/>
</dbReference>
<accession>A0A520S622</accession>
<feature type="region of interest" description="Disordered" evidence="1">
    <location>
        <begin position="140"/>
        <end position="192"/>
    </location>
</feature>
<organism evidence="3 4">
    <name type="scientific">OM182 bacterium</name>
    <dbReference type="NCBI Taxonomy" id="2510334"/>
    <lineage>
        <taxon>Bacteria</taxon>
        <taxon>Pseudomonadati</taxon>
        <taxon>Pseudomonadota</taxon>
        <taxon>Gammaproteobacteria</taxon>
        <taxon>OMG group</taxon>
        <taxon>OM182 clade</taxon>
    </lineage>
</organism>
<evidence type="ECO:0000256" key="1">
    <source>
        <dbReference type="SAM" id="MobiDB-lite"/>
    </source>
</evidence>
<evidence type="ECO:0000313" key="3">
    <source>
        <dbReference type="EMBL" id="RZO77932.1"/>
    </source>
</evidence>